<organism evidence="1 2">
    <name type="scientific">Gossypium arboreum</name>
    <name type="common">Tree cotton</name>
    <name type="synonym">Gossypium nanking</name>
    <dbReference type="NCBI Taxonomy" id="29729"/>
    <lineage>
        <taxon>Eukaryota</taxon>
        <taxon>Viridiplantae</taxon>
        <taxon>Streptophyta</taxon>
        <taxon>Embryophyta</taxon>
        <taxon>Tracheophyta</taxon>
        <taxon>Spermatophyta</taxon>
        <taxon>Magnoliopsida</taxon>
        <taxon>eudicotyledons</taxon>
        <taxon>Gunneridae</taxon>
        <taxon>Pentapetalae</taxon>
        <taxon>rosids</taxon>
        <taxon>malvids</taxon>
        <taxon>Malvales</taxon>
        <taxon>Malvaceae</taxon>
        <taxon>Malvoideae</taxon>
        <taxon>Gossypium</taxon>
    </lineage>
</organism>
<protein>
    <submittedName>
        <fullName evidence="1">Zinc finger protein</fullName>
    </submittedName>
</protein>
<comment type="caution">
    <text evidence="1">The sequence shown here is derived from an EMBL/GenBank/DDBJ whole genome shotgun (WGS) entry which is preliminary data.</text>
</comment>
<name>A0A0B0MFV1_GOSAR</name>
<reference evidence="2" key="1">
    <citation type="submission" date="2014-09" db="EMBL/GenBank/DDBJ databases">
        <authorList>
            <person name="Mudge J."/>
            <person name="Ramaraj T."/>
            <person name="Lindquist I.E."/>
            <person name="Bharti A.K."/>
            <person name="Sundararajan A."/>
            <person name="Cameron C.T."/>
            <person name="Woodward J.E."/>
            <person name="May G.D."/>
            <person name="Brubaker C."/>
            <person name="Broadhvest J."/>
            <person name="Wilkins T.A."/>
        </authorList>
    </citation>
    <scope>NUCLEOTIDE SEQUENCE</scope>
    <source>
        <strain evidence="2">cv. AKA8401</strain>
    </source>
</reference>
<gene>
    <name evidence="1" type="ORF">F383_36986</name>
</gene>
<dbReference type="EMBL" id="JRRC01017418">
    <property type="protein sequence ID" value="KHF97775.1"/>
    <property type="molecule type" value="Genomic_DNA"/>
</dbReference>
<dbReference type="AlphaFoldDB" id="A0A0B0MFV1"/>
<accession>A0A0B0MFV1</accession>
<dbReference type="Proteomes" id="UP000032142">
    <property type="component" value="Unassembled WGS sequence"/>
</dbReference>
<evidence type="ECO:0000313" key="2">
    <source>
        <dbReference type="Proteomes" id="UP000032142"/>
    </source>
</evidence>
<evidence type="ECO:0000313" key="1">
    <source>
        <dbReference type="EMBL" id="KHF97775.1"/>
    </source>
</evidence>
<proteinExistence type="predicted"/>
<sequence>MIIPLKCSGKYEPYVLEGTVKETLKSQWGKLAEQNVIVSLTFLSRIPTEQNGNSRSKQIWRLCVDREQIKDDRFGVSVLDREHIKDSRYRLPELQ</sequence>
<keyword evidence="2" id="KW-1185">Reference proteome</keyword>